<dbReference type="InterPro" id="IPR008920">
    <property type="entry name" value="TF_FadR/GntR_C"/>
</dbReference>
<keyword evidence="6" id="KW-1185">Reference proteome</keyword>
<dbReference type="Gene3D" id="1.20.120.530">
    <property type="entry name" value="GntR ligand-binding domain-like"/>
    <property type="match status" value="1"/>
</dbReference>
<dbReference type="InterPro" id="IPR036388">
    <property type="entry name" value="WH-like_DNA-bd_sf"/>
</dbReference>
<evidence type="ECO:0000313" key="5">
    <source>
        <dbReference type="EMBL" id="ARK29798.1"/>
    </source>
</evidence>
<organism evidence="5 6">
    <name type="scientific">Halalkalibacter krulwichiae</name>
    <dbReference type="NCBI Taxonomy" id="199441"/>
    <lineage>
        <taxon>Bacteria</taxon>
        <taxon>Bacillati</taxon>
        <taxon>Bacillota</taxon>
        <taxon>Bacilli</taxon>
        <taxon>Bacillales</taxon>
        <taxon>Bacillaceae</taxon>
        <taxon>Halalkalibacter</taxon>
    </lineage>
</organism>
<keyword evidence="2" id="KW-0238">DNA-binding</keyword>
<protein>
    <submittedName>
        <fullName evidence="5">HTH-type transcriptional regulator LutR</fullName>
    </submittedName>
</protein>
<dbReference type="Gene3D" id="1.10.10.10">
    <property type="entry name" value="Winged helix-like DNA-binding domain superfamily/Winged helix DNA-binding domain"/>
    <property type="match status" value="1"/>
</dbReference>
<sequence length="221" mass="25518">MSNMDLSNNSLSNKIAERITQQIITGELKPGEKLVEYAYAEEYGTSRAPVREALYLLTIEGLVERIPRKGAVVKSYTEAEIIDLLEIRIMLESLVMKRILERGVDLSIVNKMKELLKDMKEEKDYKKYTKLNHAFHMCLIEMSKSEIIKNMYVRMELPLLTIQSMSFASEGNIEKSIKEHALIVDLLSNNKLTEAIHMVNKHNEYVITSMQKLLKMNANEY</sequence>
<dbReference type="KEGG" id="bkw:BkAM31D_07950"/>
<dbReference type="Pfam" id="PF07729">
    <property type="entry name" value="FCD"/>
    <property type="match status" value="1"/>
</dbReference>
<keyword evidence="3" id="KW-0804">Transcription</keyword>
<accession>A0A1X9M8R9</accession>
<evidence type="ECO:0000259" key="4">
    <source>
        <dbReference type="PROSITE" id="PS50949"/>
    </source>
</evidence>
<dbReference type="SMART" id="SM00345">
    <property type="entry name" value="HTH_GNTR"/>
    <property type="match status" value="1"/>
</dbReference>
<dbReference type="RefSeq" id="WP_066152536.1">
    <property type="nucleotide sequence ID" value="NZ_CP020814.1"/>
</dbReference>
<reference evidence="5 6" key="1">
    <citation type="submission" date="2017-04" db="EMBL/GenBank/DDBJ databases">
        <title>Bacillus krulwichiae AM31D Genome sequencing and assembly.</title>
        <authorList>
            <person name="Krulwich T.A."/>
            <person name="Anastor L."/>
            <person name="Ehrlich R."/>
            <person name="Ehrlich G.D."/>
            <person name="Janto B."/>
        </authorList>
    </citation>
    <scope>NUCLEOTIDE SEQUENCE [LARGE SCALE GENOMIC DNA]</scope>
    <source>
        <strain evidence="5 6">AM31D</strain>
    </source>
</reference>
<dbReference type="AlphaFoldDB" id="A0A1X9M8R9"/>
<dbReference type="SMART" id="SM00895">
    <property type="entry name" value="FCD"/>
    <property type="match status" value="1"/>
</dbReference>
<dbReference type="GO" id="GO:0003677">
    <property type="term" value="F:DNA binding"/>
    <property type="evidence" value="ECO:0007669"/>
    <property type="project" value="UniProtKB-KW"/>
</dbReference>
<evidence type="ECO:0000256" key="1">
    <source>
        <dbReference type="ARBA" id="ARBA00023015"/>
    </source>
</evidence>
<dbReference type="SUPFAM" id="SSF48008">
    <property type="entry name" value="GntR ligand-binding domain-like"/>
    <property type="match status" value="1"/>
</dbReference>
<feature type="domain" description="HTH gntR-type" evidence="4">
    <location>
        <begin position="9"/>
        <end position="76"/>
    </location>
</feature>
<dbReference type="PANTHER" id="PTHR43537:SF5">
    <property type="entry name" value="UXU OPERON TRANSCRIPTIONAL REGULATOR"/>
    <property type="match status" value="1"/>
</dbReference>
<name>A0A1X9M8R9_9BACI</name>
<gene>
    <name evidence="5" type="primary">lutR_1</name>
    <name evidence="5" type="ORF">BkAM31D_07950</name>
</gene>
<dbReference type="EMBL" id="CP020814">
    <property type="protein sequence ID" value="ARK29798.1"/>
    <property type="molecule type" value="Genomic_DNA"/>
</dbReference>
<evidence type="ECO:0000256" key="2">
    <source>
        <dbReference type="ARBA" id="ARBA00023125"/>
    </source>
</evidence>
<evidence type="ECO:0000313" key="6">
    <source>
        <dbReference type="Proteomes" id="UP000193006"/>
    </source>
</evidence>
<dbReference type="PANTHER" id="PTHR43537">
    <property type="entry name" value="TRANSCRIPTIONAL REGULATOR, GNTR FAMILY"/>
    <property type="match status" value="1"/>
</dbReference>
<dbReference type="InterPro" id="IPR011711">
    <property type="entry name" value="GntR_C"/>
</dbReference>
<dbReference type="Pfam" id="PF00392">
    <property type="entry name" value="GntR"/>
    <property type="match status" value="1"/>
</dbReference>
<evidence type="ECO:0000256" key="3">
    <source>
        <dbReference type="ARBA" id="ARBA00023163"/>
    </source>
</evidence>
<dbReference type="PROSITE" id="PS50949">
    <property type="entry name" value="HTH_GNTR"/>
    <property type="match status" value="1"/>
</dbReference>
<dbReference type="InterPro" id="IPR036390">
    <property type="entry name" value="WH_DNA-bd_sf"/>
</dbReference>
<dbReference type="Proteomes" id="UP000193006">
    <property type="component" value="Chromosome"/>
</dbReference>
<dbReference type="InterPro" id="IPR000524">
    <property type="entry name" value="Tscrpt_reg_HTH_GntR"/>
</dbReference>
<keyword evidence="1" id="KW-0805">Transcription regulation</keyword>
<dbReference type="CDD" id="cd07377">
    <property type="entry name" value="WHTH_GntR"/>
    <property type="match status" value="1"/>
</dbReference>
<dbReference type="GO" id="GO:0003700">
    <property type="term" value="F:DNA-binding transcription factor activity"/>
    <property type="evidence" value="ECO:0007669"/>
    <property type="project" value="InterPro"/>
</dbReference>
<dbReference type="STRING" id="199441.BkAM31D_07950"/>
<proteinExistence type="predicted"/>
<dbReference type="SUPFAM" id="SSF46785">
    <property type="entry name" value="Winged helix' DNA-binding domain"/>
    <property type="match status" value="1"/>
</dbReference>